<keyword evidence="4" id="KW-1185">Reference proteome</keyword>
<evidence type="ECO:0000256" key="1">
    <source>
        <dbReference type="ARBA" id="ARBA00023002"/>
    </source>
</evidence>
<evidence type="ECO:0000313" key="4">
    <source>
        <dbReference type="Proteomes" id="UP001195903"/>
    </source>
</evidence>
<comment type="caution">
    <text evidence="3">The sequence shown here is derived from an EMBL/GenBank/DDBJ whole genome shotgun (WGS) entry which is preliminary data.</text>
</comment>
<dbReference type="InterPro" id="IPR029039">
    <property type="entry name" value="Flavoprotein-like_sf"/>
</dbReference>
<name>A0ABS5V3F5_9GAMM</name>
<dbReference type="SUPFAM" id="SSF52218">
    <property type="entry name" value="Flavoproteins"/>
    <property type="match status" value="1"/>
</dbReference>
<dbReference type="Pfam" id="PF02525">
    <property type="entry name" value="Flavodoxin_2"/>
    <property type="match status" value="1"/>
</dbReference>
<dbReference type="Gene3D" id="3.40.50.360">
    <property type="match status" value="1"/>
</dbReference>
<organism evidence="3 4">
    <name type="scientific">Shewanella jiangmenensis</name>
    <dbReference type="NCBI Taxonomy" id="2837387"/>
    <lineage>
        <taxon>Bacteria</taxon>
        <taxon>Pseudomonadati</taxon>
        <taxon>Pseudomonadota</taxon>
        <taxon>Gammaproteobacteria</taxon>
        <taxon>Alteromonadales</taxon>
        <taxon>Shewanellaceae</taxon>
        <taxon>Shewanella</taxon>
    </lineage>
</organism>
<dbReference type="Proteomes" id="UP001195903">
    <property type="component" value="Unassembled WGS sequence"/>
</dbReference>
<proteinExistence type="predicted"/>
<dbReference type="RefSeq" id="WP_214507173.1">
    <property type="nucleotide sequence ID" value="NZ_JAHEPS010000003.1"/>
</dbReference>
<dbReference type="PANTHER" id="PTHR47307">
    <property type="entry name" value="GLUTATHIONE-REGULATED POTASSIUM-EFFLUX SYSTEM ANCILLARY PROTEIN KEFG"/>
    <property type="match status" value="1"/>
</dbReference>
<accession>A0ABS5V3F5</accession>
<feature type="domain" description="Flavodoxin-like fold" evidence="2">
    <location>
        <begin position="12"/>
        <end position="179"/>
    </location>
</feature>
<dbReference type="InterPro" id="IPR003680">
    <property type="entry name" value="Flavodoxin_fold"/>
</dbReference>
<sequence length="225" mass="24800">MTQANSAQATNSVLLLFAHPGQSGSEVCLPMYRIACDTPGVTCVDLYAEYPTFNIDIQAEQQRLLAHKVLIFLFPLFWYSTPSLLKEWQDLVLEYNFAYGSKGDKLHGKPFLCALSAGGSEASYSPAGYNHFGLRTLLSPLEQTAALTGMDYLPPFALFGARSAAEEGRLAPHLERWQRLLDALVAGTAPNPRTSLPNDRASLVNDWELLFNDKAALMNDWEGLA</sequence>
<protein>
    <submittedName>
        <fullName evidence="3">NAD(P)H-dependent oxidoreductase</fullName>
    </submittedName>
</protein>
<gene>
    <name evidence="3" type="ORF">KJI95_10660</name>
</gene>
<dbReference type="PANTHER" id="PTHR47307:SF1">
    <property type="entry name" value="GLUTATHIONE-REGULATED POTASSIUM-EFFLUX SYSTEM ANCILLARY PROTEIN KEFG"/>
    <property type="match status" value="1"/>
</dbReference>
<evidence type="ECO:0000259" key="2">
    <source>
        <dbReference type="Pfam" id="PF02525"/>
    </source>
</evidence>
<evidence type="ECO:0000313" key="3">
    <source>
        <dbReference type="EMBL" id="MBT1444985.1"/>
    </source>
</evidence>
<dbReference type="EMBL" id="JAHEPS010000003">
    <property type="protein sequence ID" value="MBT1444985.1"/>
    <property type="molecule type" value="Genomic_DNA"/>
</dbReference>
<keyword evidence="1" id="KW-0560">Oxidoreductase</keyword>
<dbReference type="InterPro" id="IPR046980">
    <property type="entry name" value="KefG/KefF"/>
</dbReference>
<reference evidence="3 4" key="1">
    <citation type="submission" date="2021-05" db="EMBL/GenBank/DDBJ databases">
        <title>Shewanella sp. JM162201.</title>
        <authorList>
            <person name="Xu S."/>
            <person name="Li A."/>
        </authorList>
    </citation>
    <scope>NUCLEOTIDE SEQUENCE [LARGE SCALE GENOMIC DNA]</scope>
    <source>
        <strain evidence="3 4">JM162201</strain>
    </source>
</reference>